<gene>
    <name evidence="2" type="ordered locus">BCAN_A1896</name>
</gene>
<sequence length="45" mass="4932">MTKAGSFARLFLALSILAPFVFAAIVDAKQEVIDGIKDYLECEEP</sequence>
<name>A9M894_BRUC2</name>
<dbReference type="KEGG" id="bcs:BCAN_A1896"/>
<evidence type="ECO:0000256" key="1">
    <source>
        <dbReference type="SAM" id="SignalP"/>
    </source>
</evidence>
<dbReference type="AlphaFoldDB" id="A9M894"/>
<evidence type="ECO:0000313" key="2">
    <source>
        <dbReference type="EMBL" id="ABX62892.1"/>
    </source>
</evidence>
<keyword evidence="1" id="KW-0732">Signal</keyword>
<accession>A9M894</accession>
<feature type="signal peptide" evidence="1">
    <location>
        <begin position="1"/>
        <end position="23"/>
    </location>
</feature>
<dbReference type="EMBL" id="CP000872">
    <property type="protein sequence ID" value="ABX62892.1"/>
    <property type="molecule type" value="Genomic_DNA"/>
</dbReference>
<dbReference type="HOGENOM" id="CLU_3196928_0_0_5"/>
<reference evidence="2 3" key="1">
    <citation type="submission" date="2007-10" db="EMBL/GenBank/DDBJ databases">
        <title>Brucella canis ATCC 23365 whole genome shotgun sequencing project.</title>
        <authorList>
            <person name="Setubal J.C."/>
            <person name="Bowns C."/>
            <person name="Boyle S."/>
            <person name="Crasta O.R."/>
            <person name="Czar M.J."/>
            <person name="Dharmanolla C."/>
            <person name="Gillespie J.J."/>
            <person name="Kenyon R.W."/>
            <person name="Lu J."/>
            <person name="Mane S."/>
            <person name="Mohapatra S."/>
            <person name="Nagrani S."/>
            <person name="Purkayastha A."/>
            <person name="Rajasimha H.K."/>
            <person name="Shallom J.M."/>
            <person name="Shallom S."/>
            <person name="Shukla M."/>
            <person name="Snyder E.E."/>
            <person name="Sobral B.W."/>
            <person name="Wattam A.R."/>
            <person name="Will R."/>
            <person name="Williams K."/>
            <person name="Yoo H."/>
            <person name="Bruce D."/>
            <person name="Detter C."/>
            <person name="Munk C."/>
            <person name="Brettin T.S."/>
        </authorList>
    </citation>
    <scope>NUCLEOTIDE SEQUENCE [LARGE SCALE GENOMIC DNA]</scope>
    <source>
        <strain evidence="3">ATCC 23365 / NCTC 10854 / RM-666</strain>
    </source>
</reference>
<feature type="chain" id="PRO_5002741251" evidence="1">
    <location>
        <begin position="24"/>
        <end position="45"/>
    </location>
</feature>
<keyword evidence="3" id="KW-1185">Reference proteome</keyword>
<dbReference type="Proteomes" id="UP000001385">
    <property type="component" value="Chromosome I"/>
</dbReference>
<evidence type="ECO:0000313" key="3">
    <source>
        <dbReference type="Proteomes" id="UP000001385"/>
    </source>
</evidence>
<proteinExistence type="predicted"/>
<protein>
    <submittedName>
        <fullName evidence="2">Uncharacterized protein</fullName>
    </submittedName>
</protein>
<organism evidence="2 3">
    <name type="scientific">Brucella canis (strain ATCC 23365 / NCTC 10854 / RM-666)</name>
    <dbReference type="NCBI Taxonomy" id="483179"/>
    <lineage>
        <taxon>Bacteria</taxon>
        <taxon>Pseudomonadati</taxon>
        <taxon>Pseudomonadota</taxon>
        <taxon>Alphaproteobacteria</taxon>
        <taxon>Hyphomicrobiales</taxon>
        <taxon>Brucellaceae</taxon>
        <taxon>Brucella/Ochrobactrum group</taxon>
        <taxon>Brucella</taxon>
    </lineage>
</organism>